<feature type="domain" description="Reverse transcriptase" evidence="9">
    <location>
        <begin position="1"/>
        <end position="79"/>
    </location>
</feature>
<feature type="domain" description="Integrase catalytic" evidence="10">
    <location>
        <begin position="439"/>
        <end position="596"/>
    </location>
</feature>
<dbReference type="Pfam" id="PF00665">
    <property type="entry name" value="rve"/>
    <property type="match status" value="1"/>
</dbReference>
<dbReference type="InterPro" id="IPR041373">
    <property type="entry name" value="RT_RNaseH"/>
</dbReference>
<evidence type="ECO:0000313" key="12">
    <source>
        <dbReference type="Proteomes" id="UP000069940"/>
    </source>
</evidence>
<keyword evidence="4" id="KW-0540">Nuclease</keyword>
<dbReference type="SUPFAM" id="SSF56672">
    <property type="entry name" value="DNA/RNA polymerases"/>
    <property type="match status" value="1"/>
</dbReference>
<dbReference type="InterPro" id="IPR043128">
    <property type="entry name" value="Rev_trsase/Diguanyl_cyclase"/>
</dbReference>
<dbReference type="Proteomes" id="UP000069940">
    <property type="component" value="Unassembled WGS sequence"/>
</dbReference>
<dbReference type="PROSITE" id="PS50878">
    <property type="entry name" value="RT_POL"/>
    <property type="match status" value="1"/>
</dbReference>
<name>A0ABM1Z1I3_AEDAL</name>
<keyword evidence="3" id="KW-0548">Nucleotidyltransferase</keyword>
<dbReference type="InterPro" id="IPR041588">
    <property type="entry name" value="Integrase_H2C2"/>
</dbReference>
<dbReference type="SUPFAM" id="SSF53098">
    <property type="entry name" value="Ribonuclease H-like"/>
    <property type="match status" value="1"/>
</dbReference>
<dbReference type="InterPro" id="IPR036397">
    <property type="entry name" value="RNaseH_sf"/>
</dbReference>
<dbReference type="PANTHER" id="PTHR37984:SF11">
    <property type="entry name" value="INTEGRASE CATALYTIC DOMAIN-CONTAINING PROTEIN"/>
    <property type="match status" value="1"/>
</dbReference>
<dbReference type="RefSeq" id="XP_062700583.1">
    <property type="nucleotide sequence ID" value="XM_062844599.1"/>
</dbReference>
<dbReference type="PROSITE" id="PS50994">
    <property type="entry name" value="INTEGRASE"/>
    <property type="match status" value="1"/>
</dbReference>
<evidence type="ECO:0000313" key="11">
    <source>
        <dbReference type="EnsemblMetazoa" id="AALFPA23_014089.P20485"/>
    </source>
</evidence>
<dbReference type="EC" id="2.7.7.49" evidence="1"/>
<keyword evidence="7" id="KW-0695">RNA-directed DNA polymerase</keyword>
<dbReference type="GeneID" id="134284958"/>
<dbReference type="InterPro" id="IPR000477">
    <property type="entry name" value="RT_dom"/>
</dbReference>
<evidence type="ECO:0000259" key="10">
    <source>
        <dbReference type="PROSITE" id="PS50994"/>
    </source>
</evidence>
<dbReference type="InterPro" id="IPR043502">
    <property type="entry name" value="DNA/RNA_pol_sf"/>
</dbReference>
<dbReference type="Gene3D" id="3.10.20.370">
    <property type="match status" value="1"/>
</dbReference>
<keyword evidence="5" id="KW-0255">Endonuclease</keyword>
<dbReference type="Gene3D" id="1.10.340.70">
    <property type="match status" value="1"/>
</dbReference>
<dbReference type="PANTHER" id="PTHR37984">
    <property type="entry name" value="PROTEIN CBG26694"/>
    <property type="match status" value="1"/>
</dbReference>
<keyword evidence="12" id="KW-1185">Reference proteome</keyword>
<dbReference type="InterPro" id="IPR012337">
    <property type="entry name" value="RNaseH-like_sf"/>
</dbReference>
<reference evidence="11" key="2">
    <citation type="submission" date="2025-05" db="UniProtKB">
        <authorList>
            <consortium name="EnsemblMetazoa"/>
        </authorList>
    </citation>
    <scope>IDENTIFICATION</scope>
    <source>
        <strain evidence="11">Foshan</strain>
    </source>
</reference>
<dbReference type="InterPro" id="IPR050951">
    <property type="entry name" value="Retrovirus_Pol_polyprotein"/>
</dbReference>
<keyword evidence="6" id="KW-0378">Hydrolase</keyword>
<dbReference type="InterPro" id="IPR001584">
    <property type="entry name" value="Integrase_cat-core"/>
</dbReference>
<evidence type="ECO:0000256" key="6">
    <source>
        <dbReference type="ARBA" id="ARBA00022801"/>
    </source>
</evidence>
<evidence type="ECO:0000259" key="9">
    <source>
        <dbReference type="PROSITE" id="PS50878"/>
    </source>
</evidence>
<evidence type="ECO:0000256" key="5">
    <source>
        <dbReference type="ARBA" id="ARBA00022759"/>
    </source>
</evidence>
<dbReference type="Pfam" id="PF00078">
    <property type="entry name" value="RVT_1"/>
    <property type="match status" value="1"/>
</dbReference>
<evidence type="ECO:0000256" key="7">
    <source>
        <dbReference type="ARBA" id="ARBA00022918"/>
    </source>
</evidence>
<dbReference type="Gene3D" id="3.30.420.10">
    <property type="entry name" value="Ribonuclease H-like superfamily/Ribonuclease H"/>
    <property type="match status" value="1"/>
</dbReference>
<evidence type="ECO:0000256" key="4">
    <source>
        <dbReference type="ARBA" id="ARBA00022722"/>
    </source>
</evidence>
<keyword evidence="2" id="KW-0808">Transferase</keyword>
<dbReference type="Pfam" id="PF17917">
    <property type="entry name" value="RT_RNaseH"/>
    <property type="match status" value="1"/>
</dbReference>
<protein>
    <recommendedName>
        <fullName evidence="1">RNA-directed DNA polymerase</fullName>
        <ecNumber evidence="1">2.7.7.49</ecNumber>
    </recommendedName>
</protein>
<dbReference type="EnsemblMetazoa" id="AALFPA23_014089.R20485">
    <property type="protein sequence ID" value="AALFPA23_014089.P20485"/>
    <property type="gene ID" value="AALFPA23_014089"/>
</dbReference>
<evidence type="ECO:0000256" key="8">
    <source>
        <dbReference type="SAM" id="MobiDB-lite"/>
    </source>
</evidence>
<organism evidence="11 12">
    <name type="scientific">Aedes albopictus</name>
    <name type="common">Asian tiger mosquito</name>
    <name type="synonym">Stegomyia albopicta</name>
    <dbReference type="NCBI Taxonomy" id="7160"/>
    <lineage>
        <taxon>Eukaryota</taxon>
        <taxon>Metazoa</taxon>
        <taxon>Ecdysozoa</taxon>
        <taxon>Arthropoda</taxon>
        <taxon>Hexapoda</taxon>
        <taxon>Insecta</taxon>
        <taxon>Pterygota</taxon>
        <taxon>Neoptera</taxon>
        <taxon>Endopterygota</taxon>
        <taxon>Diptera</taxon>
        <taxon>Nematocera</taxon>
        <taxon>Culicoidea</taxon>
        <taxon>Culicidae</taxon>
        <taxon>Culicinae</taxon>
        <taxon>Aedini</taxon>
        <taxon>Aedes</taxon>
        <taxon>Stegomyia</taxon>
    </lineage>
</organism>
<dbReference type="CDD" id="cd09274">
    <property type="entry name" value="RNase_HI_RT_Ty3"/>
    <property type="match status" value="1"/>
</dbReference>
<dbReference type="Pfam" id="PF17921">
    <property type="entry name" value="Integrase_H2C2"/>
    <property type="match status" value="1"/>
</dbReference>
<sequence>MFGVSCAPEIFQKTMETILAGLNGIIIYLDDIVVFGATKAEHDKRLRELLKRLEQYGVLLNNQKCIYGVNEIEFLGHVLNAEGVKPTETRIKAIKCFREPDTVSELRSFLGLVTYVGRFVPNLAGKTGPLRKLLRTGSTFRWKPEQSVAFREIKEAVCNIGYLGFFNRVHRTKLVTDASPEGLGAVLLQENEKGETRIIAFASKALSDLERKYFQTEREALAIVWAVEKFSLYLLGTRFQLITDCKALKYLFNPRSRPCPRIERWVLRLQAYDYEICYEPGSSNLADSLSRLSVRSPKAFDTQTDSYIRQLVNHSISDAVVLSDVVQATKNDTNLQELVQALETDIWPESVKAYKQFKAELHMAAGIIMRGDRLVIPELLRSQIIACAHDGHPGMTVMKRRLRQKVWWLKMDNQVEKYVKSCNLCTMVSTSGPPEPMERTRMPTKAWSEVAIDFLGPLPNGYSLLVLVDYFSRFAEVIVMKQTTAELTVKALFETFSRFGIPDVLRSDHGPQFISEAMKRFCKEFGIQQQRTTPYWPQANGEVERMNNTILKRLRISQETQGADWRWDLRNFLLMYNSTPHSTTGVAPSVLMFGRILRDKLPSVTGEVEQMTEGIRDRDWSLKLQAAELADRRRNAKETTLKVGDAVIAKRTTKEHKLASNFGSELFDVISLSGSEAKIRSKSSGKMYYRNVSHLKPVVLETQENVIDDPENQREDVGDDPDVVQQGIGEQEISETTRDRRVARPPKYLKDYVRIINSDSK</sequence>
<feature type="compositionally biased region" description="Basic and acidic residues" evidence="8">
    <location>
        <begin position="735"/>
        <end position="744"/>
    </location>
</feature>
<proteinExistence type="predicted"/>
<evidence type="ECO:0000256" key="3">
    <source>
        <dbReference type="ARBA" id="ARBA00022695"/>
    </source>
</evidence>
<accession>A0ABM1Z1I3</accession>
<dbReference type="Gene3D" id="3.30.70.270">
    <property type="match status" value="2"/>
</dbReference>
<evidence type="ECO:0000256" key="2">
    <source>
        <dbReference type="ARBA" id="ARBA00022679"/>
    </source>
</evidence>
<feature type="region of interest" description="Disordered" evidence="8">
    <location>
        <begin position="707"/>
        <end position="744"/>
    </location>
</feature>
<reference evidence="12" key="1">
    <citation type="journal article" date="2015" name="Proc. Natl. Acad. Sci. U.S.A.">
        <title>Genome sequence of the Asian Tiger mosquito, Aedes albopictus, reveals insights into its biology, genetics, and evolution.</title>
        <authorList>
            <person name="Chen X.G."/>
            <person name="Jiang X."/>
            <person name="Gu J."/>
            <person name="Xu M."/>
            <person name="Wu Y."/>
            <person name="Deng Y."/>
            <person name="Zhang C."/>
            <person name="Bonizzoni M."/>
            <person name="Dermauw W."/>
            <person name="Vontas J."/>
            <person name="Armbruster P."/>
            <person name="Huang X."/>
            <person name="Yang Y."/>
            <person name="Zhang H."/>
            <person name="He W."/>
            <person name="Peng H."/>
            <person name="Liu Y."/>
            <person name="Wu K."/>
            <person name="Chen J."/>
            <person name="Lirakis M."/>
            <person name="Topalis P."/>
            <person name="Van Leeuwen T."/>
            <person name="Hall A.B."/>
            <person name="Jiang X."/>
            <person name="Thorpe C."/>
            <person name="Mueller R.L."/>
            <person name="Sun C."/>
            <person name="Waterhouse R.M."/>
            <person name="Yan G."/>
            <person name="Tu Z.J."/>
            <person name="Fang X."/>
            <person name="James A.A."/>
        </authorList>
    </citation>
    <scope>NUCLEOTIDE SEQUENCE [LARGE SCALE GENOMIC DNA]</scope>
    <source>
        <strain evidence="12">Foshan</strain>
    </source>
</reference>
<evidence type="ECO:0000256" key="1">
    <source>
        <dbReference type="ARBA" id="ARBA00012493"/>
    </source>
</evidence>